<feature type="region of interest" description="Disordered" evidence="5">
    <location>
        <begin position="1441"/>
        <end position="1472"/>
    </location>
</feature>
<evidence type="ECO:0000256" key="4">
    <source>
        <dbReference type="PROSITE-ProRule" id="PRU00288"/>
    </source>
</evidence>
<reference evidence="8" key="2">
    <citation type="journal article" date="2022" name="Microbiol. Resour. Announc.">
        <title>Whole-Genome Sequence of Entomortierella parvispora E1425, a Mucoromycotan Fungus Associated with Burkholderiaceae-Related Endosymbiotic Bacteria.</title>
        <authorList>
            <person name="Herlambang A."/>
            <person name="Guo Y."/>
            <person name="Takashima Y."/>
            <person name="Narisawa K."/>
            <person name="Ohta H."/>
            <person name="Nishizawa T."/>
        </authorList>
    </citation>
    <scope>NUCLEOTIDE SEQUENCE</scope>
    <source>
        <strain evidence="8">E1425</strain>
    </source>
</reference>
<feature type="compositionally biased region" description="Low complexity" evidence="5">
    <location>
        <begin position="1076"/>
        <end position="1088"/>
    </location>
</feature>
<dbReference type="SUPFAM" id="SSF50729">
    <property type="entry name" value="PH domain-like"/>
    <property type="match status" value="1"/>
</dbReference>
<feature type="compositionally biased region" description="Low complexity" evidence="5">
    <location>
        <begin position="1609"/>
        <end position="1636"/>
    </location>
</feature>
<feature type="compositionally biased region" description="Polar residues" evidence="5">
    <location>
        <begin position="709"/>
        <end position="724"/>
    </location>
</feature>
<dbReference type="GO" id="GO:0008270">
    <property type="term" value="F:zinc ion binding"/>
    <property type="evidence" value="ECO:0007669"/>
    <property type="project" value="UniProtKB-KW"/>
</dbReference>
<keyword evidence="2 4" id="KW-0863">Zinc-finger</keyword>
<feature type="compositionally biased region" description="Low complexity" evidence="5">
    <location>
        <begin position="1521"/>
        <end position="1539"/>
    </location>
</feature>
<dbReference type="InterPro" id="IPR037278">
    <property type="entry name" value="ARFGAP/RecO"/>
</dbReference>
<dbReference type="InterPro" id="IPR027267">
    <property type="entry name" value="AH/BAR_dom_sf"/>
</dbReference>
<dbReference type="GO" id="GO:0005737">
    <property type="term" value="C:cytoplasm"/>
    <property type="evidence" value="ECO:0007669"/>
    <property type="project" value="InterPro"/>
</dbReference>
<evidence type="ECO:0000259" key="7">
    <source>
        <dbReference type="PROSITE" id="PS50115"/>
    </source>
</evidence>
<feature type="region of interest" description="Disordered" evidence="5">
    <location>
        <begin position="655"/>
        <end position="776"/>
    </location>
</feature>
<dbReference type="PRINTS" id="PR00405">
    <property type="entry name" value="REVINTRACTNG"/>
</dbReference>
<feature type="domain" description="PH" evidence="6">
    <location>
        <begin position="787"/>
        <end position="896"/>
    </location>
</feature>
<feature type="compositionally biased region" description="Low complexity" evidence="5">
    <location>
        <begin position="146"/>
        <end position="159"/>
    </location>
</feature>
<evidence type="ECO:0000313" key="8">
    <source>
        <dbReference type="EMBL" id="GJJ74125.1"/>
    </source>
</evidence>
<evidence type="ECO:0000313" key="9">
    <source>
        <dbReference type="Proteomes" id="UP000827284"/>
    </source>
</evidence>
<dbReference type="SMART" id="SM00233">
    <property type="entry name" value="PH"/>
    <property type="match status" value="1"/>
</dbReference>
<feature type="compositionally biased region" description="Low complexity" evidence="5">
    <location>
        <begin position="681"/>
        <end position="706"/>
    </location>
</feature>
<evidence type="ECO:0000256" key="2">
    <source>
        <dbReference type="ARBA" id="ARBA00022771"/>
    </source>
</evidence>
<feature type="compositionally biased region" description="Low complexity" evidence="5">
    <location>
        <begin position="753"/>
        <end position="767"/>
    </location>
</feature>
<keyword evidence="9" id="KW-1185">Reference proteome</keyword>
<feature type="region of interest" description="Disordered" evidence="5">
    <location>
        <begin position="1385"/>
        <end position="1422"/>
    </location>
</feature>
<evidence type="ECO:0000256" key="1">
    <source>
        <dbReference type="ARBA" id="ARBA00022723"/>
    </source>
</evidence>
<dbReference type="Gene3D" id="2.30.29.30">
    <property type="entry name" value="Pleckstrin-homology domain (PH domain)/Phosphotyrosine-binding domain (PTB)"/>
    <property type="match status" value="1"/>
</dbReference>
<dbReference type="FunFam" id="2.30.29.30:FF:000252">
    <property type="entry name" value="ARF GTPase activator (Csx2)"/>
    <property type="match status" value="1"/>
</dbReference>
<feature type="compositionally biased region" description="Polar residues" evidence="5">
    <location>
        <begin position="1453"/>
        <end position="1472"/>
    </location>
</feature>
<feature type="compositionally biased region" description="Basic and acidic residues" evidence="5">
    <location>
        <begin position="958"/>
        <end position="972"/>
    </location>
</feature>
<name>A0A9P3LXS5_9FUNG</name>
<dbReference type="PANTHER" id="PTHR23180">
    <property type="entry name" value="CENTAURIN/ARF"/>
    <property type="match status" value="1"/>
</dbReference>
<dbReference type="Pfam" id="PF00169">
    <property type="entry name" value="PH"/>
    <property type="match status" value="1"/>
</dbReference>
<dbReference type="InterPro" id="IPR045258">
    <property type="entry name" value="ACAP1/2/3-like"/>
</dbReference>
<dbReference type="SUPFAM" id="SSF57863">
    <property type="entry name" value="ArfGap/RecO-like zinc finger"/>
    <property type="match status" value="1"/>
</dbReference>
<feature type="compositionally biased region" description="Low complexity" evidence="5">
    <location>
        <begin position="1554"/>
        <end position="1570"/>
    </location>
</feature>
<comment type="caution">
    <text evidence="8">The sequence shown here is derived from an EMBL/GenBank/DDBJ whole genome shotgun (WGS) entry which is preliminary data.</text>
</comment>
<dbReference type="InterPro" id="IPR011993">
    <property type="entry name" value="PH-like_dom_sf"/>
</dbReference>
<feature type="compositionally biased region" description="Basic and acidic residues" evidence="5">
    <location>
        <begin position="1501"/>
        <end position="1513"/>
    </location>
</feature>
<reference evidence="8" key="1">
    <citation type="submission" date="2021-11" db="EMBL/GenBank/DDBJ databases">
        <authorList>
            <person name="Herlambang A."/>
            <person name="Guo Y."/>
            <person name="Takashima Y."/>
            <person name="Nishizawa T."/>
        </authorList>
    </citation>
    <scope>NUCLEOTIDE SEQUENCE</scope>
    <source>
        <strain evidence="8">E1425</strain>
    </source>
</reference>
<feature type="compositionally biased region" description="Low complexity" evidence="5">
    <location>
        <begin position="904"/>
        <end position="916"/>
    </location>
</feature>
<dbReference type="CDD" id="cd08204">
    <property type="entry name" value="ArfGap"/>
    <property type="match status" value="1"/>
</dbReference>
<feature type="region of interest" description="Disordered" evidence="5">
    <location>
        <begin position="904"/>
        <end position="972"/>
    </location>
</feature>
<evidence type="ECO:0000256" key="3">
    <source>
        <dbReference type="ARBA" id="ARBA00022833"/>
    </source>
</evidence>
<dbReference type="EMBL" id="BQFW01000008">
    <property type="protein sequence ID" value="GJJ74125.1"/>
    <property type="molecule type" value="Genomic_DNA"/>
</dbReference>
<dbReference type="OrthoDB" id="10266696at2759"/>
<evidence type="ECO:0000256" key="5">
    <source>
        <dbReference type="SAM" id="MobiDB-lite"/>
    </source>
</evidence>
<organism evidence="8 9">
    <name type="scientific">Entomortierella parvispora</name>
    <dbReference type="NCBI Taxonomy" id="205924"/>
    <lineage>
        <taxon>Eukaryota</taxon>
        <taxon>Fungi</taxon>
        <taxon>Fungi incertae sedis</taxon>
        <taxon>Mucoromycota</taxon>
        <taxon>Mortierellomycotina</taxon>
        <taxon>Mortierellomycetes</taxon>
        <taxon>Mortierellales</taxon>
        <taxon>Mortierellaceae</taxon>
        <taxon>Entomortierella</taxon>
    </lineage>
</organism>
<feature type="region of interest" description="Disordered" evidence="5">
    <location>
        <begin position="1314"/>
        <end position="1344"/>
    </location>
</feature>
<feature type="region of interest" description="Disordered" evidence="5">
    <location>
        <begin position="1177"/>
        <end position="1199"/>
    </location>
</feature>
<feature type="region of interest" description="Disordered" evidence="5">
    <location>
        <begin position="1596"/>
        <end position="1667"/>
    </location>
</feature>
<dbReference type="InterPro" id="IPR001164">
    <property type="entry name" value="ArfGAP_dom"/>
</dbReference>
<feature type="compositionally biased region" description="Polar residues" evidence="5">
    <location>
        <begin position="927"/>
        <end position="957"/>
    </location>
</feature>
<dbReference type="Gene3D" id="1.20.1270.60">
    <property type="entry name" value="Arfaptin homology (AH) domain/BAR domain"/>
    <property type="match status" value="1"/>
</dbReference>
<feature type="compositionally biased region" description="Polar residues" evidence="5">
    <location>
        <begin position="160"/>
        <end position="172"/>
    </location>
</feature>
<feature type="region of interest" description="Disordered" evidence="5">
    <location>
        <begin position="139"/>
        <end position="214"/>
    </location>
</feature>
<keyword evidence="3" id="KW-0862">Zinc</keyword>
<feature type="compositionally biased region" description="Low complexity" evidence="5">
    <location>
        <begin position="1229"/>
        <end position="1242"/>
    </location>
</feature>
<dbReference type="GO" id="GO:0005096">
    <property type="term" value="F:GTPase activator activity"/>
    <property type="evidence" value="ECO:0007669"/>
    <property type="project" value="InterPro"/>
</dbReference>
<accession>A0A9P3LXS5</accession>
<keyword evidence="1" id="KW-0479">Metal-binding</keyword>
<dbReference type="Gene3D" id="1.10.220.150">
    <property type="entry name" value="Arf GTPase activating protein"/>
    <property type="match status" value="1"/>
</dbReference>
<sequence length="1667" mass="180161">MATSIPSSLRQFEPSQFAISSILLHNATASPALTISALPPSGFAVRSHTQDRIEYVQDPEVAWPSGQEPNQNRVDTVAVTTPIVSSVQDTTAAVTAATPAVPQPAAFEIPVLLLKVHGDQGFRLTFGLEGRLVEQLSSVAQETGEQQQQQQPQHQQPQQLDTSSLEGGASSSEQRENPPMGNAHKNTSSKEHGPAAGMEGLANTFPHPSQAPDNLFFAETSSEQELENLCQEPDFQSMIKEHAVTTVEFPVIYDGTKAATATATATTPDQPHESVSSKVHAWDWTYTPKDQVDDGLKGHKTVFAFLLRDASSGAVKVLSRFSFWIIDPVRPDQFTGPRNYIPSPSPTSAVHRHWRRASTPERLSSSMNRLTSFQSKLVSIPTSHLSLPSLPEAAAGATGTATGGAQAMSSSTAAMTGDNSQTSFSPNAPPFVPDTEDGPLFRATVVECESHIRDMKASTKRIIKAAQTVLDARKSWTMAEEIFVKELEGFKPAEPLLNAYMRPMTQCLSDSSEKLGQQMRNLLIEPLTRFYENDIKVAESYRKAFDDESKEYYTFLSRYMAMKQESNRKKSDADAKYEKKRRHFELKRFEYWGFLLDMRIGGSKSDEILHHLTNYSEKYGRNIMELALLADELKPGLDGLSADLLESQKRAVSLRRERQERRKELMDLNDEASGSQTFSKSGSGMAMNSGGSSHSGSSPGGPAAHGDSLSDSQTLASSREQSGEQLMEGGSAGQDHRPRPISGTSQNSSTIFGSSPSSSAPAGAQPAKFSGIRDLEHQDTDAGTALGRRKEGFLFATSRPSLHNNSAVLEKPNINWHKYWCVLSEGQLHEYSHWKKGATMPHNDPINLKISTVRACRNQDRRFCFEVITPKFRRVYQATSTEDMNSWISVISNAIQSLLNGTSSMQSQESYPSSTSGARGLEGQNVGGRSSMEQVMQALPSSGHVQGSSDGKSTSDYGSRKGASESSNEQDHYGSRLLQVMRESHPSNSFCAECGAKNPDWCAINLGILICIECSGIHRSLGTHISKVRSFTLDTTSYTRDLFDFIRAVGNNVSNDIWEARLVQTASVPVTQDENQQQQQQQQQTQPQEVVFRKPVVNDGREYKVAFIQKKYIERAFVDKKRRLASEAEDTGAGAEEDDRMAATKLLFKAVVANDMAAVIAAFACGADLNAVEEAELDDGGGDTCTETSESNSVPASTAVTAAVTPEVAGESSDSLQVIEEDSELVSHSPGSETSKSTISSSVLNLPGARGSGQGRSSFRVMETSPLLLALRNGVPFSLDEQYEVYPMAEFMLQNGATSNLSVEVQMIDDELDSNTSIDNSTATDGNPSATDASNKNGWDSTQVDPEDIRHFQQRSNRRSLGQVVHMRGEGGSAAMEYLRGKSAARGEAMPGSTSSLTGHTYGDSKAPIGSSSPPANSTLGNFSPRLRPQTLTVGVSSLSAPTSVVSSPSGPGNYSTTVLRGTHSPHSTSIQQDIASLFQKRRVSDGGLGPALVAAAKATEAVHDRQQSKASHDSGSSQQSPHAMDPSTSSSSSAMSSPTHHRSIHGYGHGHGIHSSSSPHQHSLHASSSRAHKVKATLSKSLRLSAAYLKNNVLKEERDHHPMPVFVTSTQPSATSSSSANNTTHANTNATASSETDTRNPHDSTAGTESEEPLSGPYVILNPKGK</sequence>
<feature type="compositionally biased region" description="Low complexity" evidence="5">
    <location>
        <begin position="1441"/>
        <end position="1452"/>
    </location>
</feature>
<gene>
    <name evidence="8" type="ORF">EMPS_06483</name>
</gene>
<dbReference type="Proteomes" id="UP000827284">
    <property type="component" value="Unassembled WGS sequence"/>
</dbReference>
<feature type="region of interest" description="Disordered" evidence="5">
    <location>
        <begin position="1498"/>
        <end position="1576"/>
    </location>
</feature>
<dbReference type="InterPro" id="IPR038508">
    <property type="entry name" value="ArfGAP_dom_sf"/>
</dbReference>
<dbReference type="SMART" id="SM00105">
    <property type="entry name" value="ArfGap"/>
    <property type="match status" value="1"/>
</dbReference>
<dbReference type="InterPro" id="IPR004148">
    <property type="entry name" value="BAR_dom"/>
</dbReference>
<dbReference type="InterPro" id="IPR001849">
    <property type="entry name" value="PH_domain"/>
</dbReference>
<dbReference type="SUPFAM" id="SSF103657">
    <property type="entry name" value="BAR/IMD domain-like"/>
    <property type="match status" value="1"/>
</dbReference>
<feature type="compositionally biased region" description="Polar residues" evidence="5">
    <location>
        <begin position="742"/>
        <end position="752"/>
    </location>
</feature>
<feature type="compositionally biased region" description="Polar residues" evidence="5">
    <location>
        <begin position="1410"/>
        <end position="1422"/>
    </location>
</feature>
<protein>
    <submittedName>
        <fullName evidence="8">Uncharacterized protein</fullName>
    </submittedName>
</protein>
<feature type="region of interest" description="Disordered" evidence="5">
    <location>
        <begin position="1069"/>
        <end position="1088"/>
    </location>
</feature>
<dbReference type="PANTHER" id="PTHR23180:SF160">
    <property type="entry name" value="ADP-RIBOSYLATION FACTOR GTPASE-ACTIVATING PROTEIN EFFECTOR PROTEIN 1"/>
    <property type="match status" value="1"/>
</dbReference>
<feature type="region of interest" description="Disordered" evidence="5">
    <location>
        <begin position="1221"/>
        <end position="1258"/>
    </location>
</feature>
<proteinExistence type="predicted"/>
<evidence type="ECO:0000259" key="6">
    <source>
        <dbReference type="PROSITE" id="PS50003"/>
    </source>
</evidence>
<dbReference type="PROSITE" id="PS50115">
    <property type="entry name" value="ARFGAP"/>
    <property type="match status" value="1"/>
</dbReference>
<feature type="domain" description="Arf-GAP" evidence="7">
    <location>
        <begin position="975"/>
        <end position="1125"/>
    </location>
</feature>
<feature type="compositionally biased region" description="Basic and acidic residues" evidence="5">
    <location>
        <begin position="655"/>
        <end position="666"/>
    </location>
</feature>
<dbReference type="Pfam" id="PF01412">
    <property type="entry name" value="ArfGap"/>
    <property type="match status" value="1"/>
</dbReference>
<dbReference type="PROSITE" id="PS50003">
    <property type="entry name" value="PH_DOMAIN"/>
    <property type="match status" value="1"/>
</dbReference>
<dbReference type="Pfam" id="PF16746">
    <property type="entry name" value="BAR_3"/>
    <property type="match status" value="1"/>
</dbReference>